<dbReference type="InterPro" id="IPR001647">
    <property type="entry name" value="HTH_TetR"/>
</dbReference>
<gene>
    <name evidence="7" type="ORF">NCTC10821_01231</name>
</gene>
<evidence type="ECO:0000259" key="6">
    <source>
        <dbReference type="PROSITE" id="PS50977"/>
    </source>
</evidence>
<feature type="DNA-binding region" description="H-T-H motif" evidence="4">
    <location>
        <begin position="32"/>
        <end position="51"/>
    </location>
</feature>
<dbReference type="SUPFAM" id="SSF48498">
    <property type="entry name" value="Tetracyclin repressor-like, C-terminal domain"/>
    <property type="match status" value="1"/>
</dbReference>
<keyword evidence="1" id="KW-0805">Transcription regulation</keyword>
<evidence type="ECO:0000256" key="3">
    <source>
        <dbReference type="ARBA" id="ARBA00023163"/>
    </source>
</evidence>
<dbReference type="GO" id="GO:0000976">
    <property type="term" value="F:transcription cis-regulatory region binding"/>
    <property type="evidence" value="ECO:0007669"/>
    <property type="project" value="TreeGrafter"/>
</dbReference>
<name>A0A378TC51_9MYCO</name>
<dbReference type="InterPro" id="IPR036271">
    <property type="entry name" value="Tet_transcr_reg_TetR-rel_C_sf"/>
</dbReference>
<organism evidence="7 8">
    <name type="scientific">Mycolicibacterium tokaiense</name>
    <dbReference type="NCBI Taxonomy" id="39695"/>
    <lineage>
        <taxon>Bacteria</taxon>
        <taxon>Bacillati</taxon>
        <taxon>Actinomycetota</taxon>
        <taxon>Actinomycetes</taxon>
        <taxon>Mycobacteriales</taxon>
        <taxon>Mycobacteriaceae</taxon>
        <taxon>Mycolicibacterium</taxon>
    </lineage>
</organism>
<dbReference type="RefSeq" id="WP_163908224.1">
    <property type="nucleotide sequence ID" value="NZ_AP022600.1"/>
</dbReference>
<dbReference type="Gene3D" id="1.10.357.10">
    <property type="entry name" value="Tetracycline Repressor, domain 2"/>
    <property type="match status" value="1"/>
</dbReference>
<dbReference type="PANTHER" id="PTHR30055:SF220">
    <property type="entry name" value="TETR-FAMILY REGULATORY PROTEIN"/>
    <property type="match status" value="1"/>
</dbReference>
<dbReference type="AlphaFoldDB" id="A0A378TC51"/>
<dbReference type="EMBL" id="UGQT01000001">
    <property type="protein sequence ID" value="STZ57727.1"/>
    <property type="molecule type" value="Genomic_DNA"/>
</dbReference>
<feature type="domain" description="HTH tetR-type" evidence="6">
    <location>
        <begin position="9"/>
        <end position="69"/>
    </location>
</feature>
<evidence type="ECO:0000256" key="5">
    <source>
        <dbReference type="SAM" id="MobiDB-lite"/>
    </source>
</evidence>
<dbReference type="Proteomes" id="UP000254978">
    <property type="component" value="Unassembled WGS sequence"/>
</dbReference>
<evidence type="ECO:0000313" key="8">
    <source>
        <dbReference type="Proteomes" id="UP000254978"/>
    </source>
</evidence>
<evidence type="ECO:0000256" key="2">
    <source>
        <dbReference type="ARBA" id="ARBA00023125"/>
    </source>
</evidence>
<dbReference type="PROSITE" id="PS50977">
    <property type="entry name" value="HTH_TETR_2"/>
    <property type="match status" value="1"/>
</dbReference>
<evidence type="ECO:0000313" key="7">
    <source>
        <dbReference type="EMBL" id="STZ57727.1"/>
    </source>
</evidence>
<sequence>MTRRRTASEEVSAALLQAAETVLDRDGADGVTVRAVAKEAAVAPMGVYNRFANKEGLLVALANRALDDLAAAIEVDGGQADDRLRRACRGYRDFALGHPARYALIFAAGTPLSDQSSAVATHGRSVFTTLVGLVTGLGSSEPTETAQAVWSAIHGAVSVELAGIGQTPDATASFDNLLDLLIAGQGAAATSAATAAGSASAPAINQRPPQSAAANSE</sequence>
<keyword evidence="2 4" id="KW-0238">DNA-binding</keyword>
<dbReference type="InterPro" id="IPR009057">
    <property type="entry name" value="Homeodomain-like_sf"/>
</dbReference>
<keyword evidence="3" id="KW-0804">Transcription</keyword>
<feature type="region of interest" description="Disordered" evidence="5">
    <location>
        <begin position="197"/>
        <end position="217"/>
    </location>
</feature>
<dbReference type="GO" id="GO:0003700">
    <property type="term" value="F:DNA-binding transcription factor activity"/>
    <property type="evidence" value="ECO:0007669"/>
    <property type="project" value="TreeGrafter"/>
</dbReference>
<accession>A0A378TC51</accession>
<dbReference type="PANTHER" id="PTHR30055">
    <property type="entry name" value="HTH-TYPE TRANSCRIPTIONAL REGULATOR RUTR"/>
    <property type="match status" value="1"/>
</dbReference>
<dbReference type="Gene3D" id="1.10.10.60">
    <property type="entry name" value="Homeodomain-like"/>
    <property type="match status" value="1"/>
</dbReference>
<proteinExistence type="predicted"/>
<evidence type="ECO:0000256" key="1">
    <source>
        <dbReference type="ARBA" id="ARBA00023015"/>
    </source>
</evidence>
<feature type="compositionally biased region" description="Polar residues" evidence="5">
    <location>
        <begin position="207"/>
        <end position="217"/>
    </location>
</feature>
<dbReference type="Pfam" id="PF00440">
    <property type="entry name" value="TetR_N"/>
    <property type="match status" value="1"/>
</dbReference>
<protein>
    <submittedName>
        <fullName evidence="7">Transcriptional regulator</fullName>
    </submittedName>
</protein>
<keyword evidence="8" id="KW-1185">Reference proteome</keyword>
<reference evidence="7 8" key="1">
    <citation type="submission" date="2018-06" db="EMBL/GenBank/DDBJ databases">
        <authorList>
            <consortium name="Pathogen Informatics"/>
            <person name="Doyle S."/>
        </authorList>
    </citation>
    <scope>NUCLEOTIDE SEQUENCE [LARGE SCALE GENOMIC DNA]</scope>
    <source>
        <strain evidence="7 8">NCTC10821</strain>
    </source>
</reference>
<dbReference type="SUPFAM" id="SSF46689">
    <property type="entry name" value="Homeodomain-like"/>
    <property type="match status" value="1"/>
</dbReference>
<dbReference type="Pfam" id="PF13305">
    <property type="entry name" value="TetR_C_33"/>
    <property type="match status" value="1"/>
</dbReference>
<evidence type="ECO:0000256" key="4">
    <source>
        <dbReference type="PROSITE-ProRule" id="PRU00335"/>
    </source>
</evidence>
<dbReference type="InterPro" id="IPR050109">
    <property type="entry name" value="HTH-type_TetR-like_transc_reg"/>
</dbReference>
<dbReference type="InterPro" id="IPR025996">
    <property type="entry name" value="MT1864/Rv1816-like_C"/>
</dbReference>